<feature type="region of interest" description="Disordered" evidence="4">
    <location>
        <begin position="351"/>
        <end position="611"/>
    </location>
</feature>
<dbReference type="EMBL" id="JAGKHQ010000008">
    <property type="protein sequence ID" value="KAG7509845.1"/>
    <property type="molecule type" value="Genomic_DNA"/>
</dbReference>
<dbReference type="InterPro" id="IPR050734">
    <property type="entry name" value="PIH1/Kintoun_subfamily"/>
</dbReference>
<evidence type="ECO:0000313" key="8">
    <source>
        <dbReference type="Proteomes" id="UP000693946"/>
    </source>
</evidence>
<dbReference type="InterPro" id="IPR034727">
    <property type="entry name" value="Kintoun"/>
</dbReference>
<dbReference type="GO" id="GO:0060285">
    <property type="term" value="P:cilium-dependent cell motility"/>
    <property type="evidence" value="ECO:0007669"/>
    <property type="project" value="UniProtKB-UniRule"/>
</dbReference>
<comment type="caution">
    <text evidence="7">The sequence shown here is derived from an EMBL/GenBank/DDBJ whole genome shotgun (WGS) entry which is preliminary data.</text>
</comment>
<feature type="compositionally biased region" description="Acidic residues" evidence="4">
    <location>
        <begin position="442"/>
        <end position="454"/>
    </location>
</feature>
<dbReference type="InterPro" id="IPR041442">
    <property type="entry name" value="PIH1D1/2/3_CS-like"/>
</dbReference>
<dbReference type="Pfam" id="PF18201">
    <property type="entry name" value="PIH1_CS"/>
    <property type="match status" value="1"/>
</dbReference>
<feature type="compositionally biased region" description="Acidic residues" evidence="4">
    <location>
        <begin position="583"/>
        <end position="592"/>
    </location>
</feature>
<dbReference type="InterPro" id="IPR012981">
    <property type="entry name" value="PIH1_N"/>
</dbReference>
<feature type="compositionally biased region" description="Basic and acidic residues" evidence="4">
    <location>
        <begin position="510"/>
        <end position="527"/>
    </location>
</feature>
<dbReference type="CDD" id="cd00298">
    <property type="entry name" value="ACD_sHsps_p23-like"/>
    <property type="match status" value="1"/>
</dbReference>
<dbReference type="GO" id="GO:0005576">
    <property type="term" value="C:extracellular region"/>
    <property type="evidence" value="ECO:0007669"/>
    <property type="project" value="GOC"/>
</dbReference>
<comment type="similarity">
    <text evidence="3">Belongs to the PIH1 family. Kintoun subfamily.</text>
</comment>
<dbReference type="RefSeq" id="XP_043903603.1">
    <property type="nucleotide sequence ID" value="XM_044047668.1"/>
</dbReference>
<dbReference type="GeneID" id="122783030"/>
<evidence type="ECO:0000256" key="1">
    <source>
        <dbReference type="ARBA" id="ARBA00022490"/>
    </source>
</evidence>
<comment type="function">
    <text evidence="3">Required for cytoplasmic pre-assembly of axonemal dyneins, thereby playing a central role in motility in cilia and flagella. Involved in pre-assembly of dynein arm complexes in the cytoplasm before intraflagellar transport loads them for the ciliary compartment.</text>
</comment>
<feature type="region of interest" description="Disordered" evidence="4">
    <location>
        <begin position="223"/>
        <end position="246"/>
    </location>
</feature>
<protein>
    <recommendedName>
        <fullName evidence="3">Protein kintoun</fullName>
    </recommendedName>
    <alternativeName>
        <fullName evidence="3">Dynein assembly factor 2, axonemal</fullName>
    </alternativeName>
</protein>
<sequence length="639" mass="71772">MENPEKLTLTSEEVDRLGKALKDERFRDMLHEYVQEISDPETRRQYEEEMTLLEQQRGNNIEFIHPTPFKALKTSVDGKHKCFINICASDKVGKPECKSGVSEDGRRGQHWTLPHSLLPGRQDSDPKGNKVIIYDVVFHPDTLHIASKDKRFMDLVVSTAVNGIQDTLKVTLDKKNVRQLNAKYKGTPQPCVIRKPISGYKAKEASENPDPLAFPIQDEIRPNATHNCDSKADESVQIQPQEASAPTKPRFTVKYRSFIDLQDYRCSRDSATSPRPKEIVVTVDLPLLKSVRDADLEVKERRLLLDSKKPAYRLELPLAYPVDEDKGQAKFNKQRGQLTVTLPVLPSTEAWDSAMFGSPGAQGSAGGDDDDDDDDKENETGGSTGVEQPSGVEEEWIQEELKQQTKSGEDPAEDREEVLEGEEQNVEGEEEREEQMTKVLEGEEQNVEGEEEREEQMTKVLEGEEQNVEGEEERKEQMTKVLEGKDLGEGVKGQEEKCRKQRREGEESEVVIHVEEATWKEQNREGEVAAVKTPHVTGETENTKENVQVKADESHTATRTASLHDTAEAGSASLSGPGKRDESEETDEDDLQTEQVFETKGPEAALLREKDADGNEKVISDHSTSAGFVFRNTLIYTLD</sequence>
<dbReference type="GO" id="GO:0003351">
    <property type="term" value="P:epithelial cilium movement involved in extracellular fluid movement"/>
    <property type="evidence" value="ECO:0007669"/>
    <property type="project" value="TreeGrafter"/>
</dbReference>
<reference evidence="7 8" key="1">
    <citation type="journal article" date="2021" name="Sci. Rep.">
        <title>Chromosome anchoring in Senegalese sole (Solea senegalensis) reveals sex-associated markers and genome rearrangements in flatfish.</title>
        <authorList>
            <person name="Guerrero-Cozar I."/>
            <person name="Gomez-Garrido J."/>
            <person name="Berbel C."/>
            <person name="Martinez-Blanch J.F."/>
            <person name="Alioto T."/>
            <person name="Claros M.G."/>
            <person name="Gagnaire P.A."/>
            <person name="Manchado M."/>
        </authorList>
    </citation>
    <scope>NUCLEOTIDE SEQUENCE [LARGE SCALE GENOMIC DNA]</scope>
    <source>
        <strain evidence="7">Sse05_10M</strain>
    </source>
</reference>
<proteinExistence type="inferred from homology"/>
<feature type="compositionally biased region" description="Basic and acidic residues" evidence="4">
    <location>
        <begin position="472"/>
        <end position="498"/>
    </location>
</feature>
<dbReference type="PANTHER" id="PTHR22997">
    <property type="entry name" value="PIH1 DOMAIN-CONTAINING PROTEIN 1"/>
    <property type="match status" value="1"/>
</dbReference>
<keyword evidence="1 3" id="KW-0963">Cytoplasm</keyword>
<dbReference type="GO" id="GO:0070286">
    <property type="term" value="P:axonemal dynein complex assembly"/>
    <property type="evidence" value="ECO:0007669"/>
    <property type="project" value="UniProtKB-UniRule"/>
</dbReference>
<evidence type="ECO:0000256" key="4">
    <source>
        <dbReference type="SAM" id="MobiDB-lite"/>
    </source>
</evidence>
<accession>A0AAV6RWU9</accession>
<dbReference type="PANTHER" id="PTHR22997:SF3">
    <property type="entry name" value="PROTEIN KINTOUN"/>
    <property type="match status" value="1"/>
</dbReference>
<feature type="compositionally biased region" description="Acidic residues" evidence="4">
    <location>
        <begin position="410"/>
        <end position="433"/>
    </location>
</feature>
<organism evidence="7 8">
    <name type="scientific">Solea senegalensis</name>
    <name type="common">Senegalese sole</name>
    <dbReference type="NCBI Taxonomy" id="28829"/>
    <lineage>
        <taxon>Eukaryota</taxon>
        <taxon>Metazoa</taxon>
        <taxon>Chordata</taxon>
        <taxon>Craniata</taxon>
        <taxon>Vertebrata</taxon>
        <taxon>Euteleostomi</taxon>
        <taxon>Actinopterygii</taxon>
        <taxon>Neopterygii</taxon>
        <taxon>Teleostei</taxon>
        <taxon>Neoteleostei</taxon>
        <taxon>Acanthomorphata</taxon>
        <taxon>Carangaria</taxon>
        <taxon>Pleuronectiformes</taxon>
        <taxon>Pleuronectoidei</taxon>
        <taxon>Soleidae</taxon>
        <taxon>Solea</taxon>
    </lineage>
</organism>
<dbReference type="Proteomes" id="UP000693946">
    <property type="component" value="Linkage Group LG16"/>
</dbReference>
<gene>
    <name evidence="3" type="primary">DNAAF2</name>
    <name evidence="3" type="synonym">KTU</name>
    <name evidence="7" type="ORF">JOB18_006677</name>
</gene>
<dbReference type="HAMAP" id="MF_03069">
    <property type="entry name" value="Kintoun"/>
    <property type="match status" value="1"/>
</dbReference>
<keyword evidence="8" id="KW-1185">Reference proteome</keyword>
<evidence type="ECO:0000259" key="6">
    <source>
        <dbReference type="Pfam" id="PF18201"/>
    </source>
</evidence>
<feature type="compositionally biased region" description="Acidic residues" evidence="4">
    <location>
        <begin position="367"/>
        <end position="377"/>
    </location>
</feature>
<feature type="compositionally biased region" description="Basic and acidic residues" evidence="4">
    <location>
        <begin position="399"/>
        <end position="409"/>
    </location>
</feature>
<evidence type="ECO:0000256" key="2">
    <source>
        <dbReference type="ARBA" id="ARBA00024190"/>
    </source>
</evidence>
<dbReference type="Pfam" id="PF08190">
    <property type="entry name" value="PIH1"/>
    <property type="match status" value="1"/>
</dbReference>
<dbReference type="AlphaFoldDB" id="A0AAV6RWU9"/>
<evidence type="ECO:0000313" key="7">
    <source>
        <dbReference type="EMBL" id="KAG7509845.1"/>
    </source>
</evidence>
<name>A0AAV6RWU9_SOLSE</name>
<comment type="subcellular location">
    <subcellularLocation>
        <location evidence="3">Cytoplasm</location>
    </subcellularLocation>
    <subcellularLocation>
        <location evidence="2">Dynein axonemal particle</location>
    </subcellularLocation>
    <text evidence="3">Localizes in the apical cytoplasm around the gamma-tubulin-positive pericentriolar region, not in the cilia.</text>
</comment>
<evidence type="ECO:0000259" key="5">
    <source>
        <dbReference type="Pfam" id="PF08190"/>
    </source>
</evidence>
<feature type="domain" description="PIH1D1/2/3 CS-like" evidence="6">
    <location>
        <begin position="246"/>
        <end position="345"/>
    </location>
</feature>
<evidence type="ECO:0000256" key="3">
    <source>
        <dbReference type="HAMAP-Rule" id="MF_03069"/>
    </source>
</evidence>
<dbReference type="GO" id="GO:0120293">
    <property type="term" value="C:dynein axonemal particle"/>
    <property type="evidence" value="ECO:0007669"/>
    <property type="project" value="UniProtKB-SubCell"/>
</dbReference>
<feature type="domain" description="PIH1 N-terminal" evidence="5">
    <location>
        <begin position="37"/>
        <end position="198"/>
    </location>
</feature>